<dbReference type="SMART" id="SM00255">
    <property type="entry name" value="TIR"/>
    <property type="match status" value="1"/>
</dbReference>
<dbReference type="EnsemblPlants" id="AES76438">
    <property type="protein sequence ID" value="AES76438"/>
    <property type="gene ID" value="MTR_6g078780"/>
</dbReference>
<dbReference type="STRING" id="3880.G7KL49"/>
<reference evidence="3 5" key="1">
    <citation type="journal article" date="2011" name="Nature">
        <title>The Medicago genome provides insight into the evolution of rhizobial symbioses.</title>
        <authorList>
            <person name="Young N.D."/>
            <person name="Debelle F."/>
            <person name="Oldroyd G.E."/>
            <person name="Geurts R."/>
            <person name="Cannon S.B."/>
            <person name="Udvardi M.K."/>
            <person name="Benedito V.A."/>
            <person name="Mayer K.F."/>
            <person name="Gouzy J."/>
            <person name="Schoof H."/>
            <person name="Van de Peer Y."/>
            <person name="Proost S."/>
            <person name="Cook D.R."/>
            <person name="Meyers B.C."/>
            <person name="Spannagl M."/>
            <person name="Cheung F."/>
            <person name="De Mita S."/>
            <person name="Krishnakumar V."/>
            <person name="Gundlach H."/>
            <person name="Zhou S."/>
            <person name="Mudge J."/>
            <person name="Bharti A.K."/>
            <person name="Murray J.D."/>
            <person name="Naoumkina M.A."/>
            <person name="Rosen B."/>
            <person name="Silverstein K.A."/>
            <person name="Tang H."/>
            <person name="Rombauts S."/>
            <person name="Zhao P.X."/>
            <person name="Zhou P."/>
            <person name="Barbe V."/>
            <person name="Bardou P."/>
            <person name="Bechner M."/>
            <person name="Bellec A."/>
            <person name="Berger A."/>
            <person name="Berges H."/>
            <person name="Bidwell S."/>
            <person name="Bisseling T."/>
            <person name="Choisne N."/>
            <person name="Couloux A."/>
            <person name="Denny R."/>
            <person name="Deshpande S."/>
            <person name="Dai X."/>
            <person name="Doyle J.J."/>
            <person name="Dudez A.M."/>
            <person name="Farmer A.D."/>
            <person name="Fouteau S."/>
            <person name="Franken C."/>
            <person name="Gibelin C."/>
            <person name="Gish J."/>
            <person name="Goldstein S."/>
            <person name="Gonzalez A.J."/>
            <person name="Green P.J."/>
            <person name="Hallab A."/>
            <person name="Hartog M."/>
            <person name="Hua A."/>
            <person name="Humphray S.J."/>
            <person name="Jeong D.H."/>
            <person name="Jing Y."/>
            <person name="Jocker A."/>
            <person name="Kenton S.M."/>
            <person name="Kim D.J."/>
            <person name="Klee K."/>
            <person name="Lai H."/>
            <person name="Lang C."/>
            <person name="Lin S."/>
            <person name="Macmil S.L."/>
            <person name="Magdelenat G."/>
            <person name="Matthews L."/>
            <person name="McCorrison J."/>
            <person name="Monaghan E.L."/>
            <person name="Mun J.H."/>
            <person name="Najar F.Z."/>
            <person name="Nicholson C."/>
            <person name="Noirot C."/>
            <person name="O'Bleness M."/>
            <person name="Paule C.R."/>
            <person name="Poulain J."/>
            <person name="Prion F."/>
            <person name="Qin B."/>
            <person name="Qu C."/>
            <person name="Retzel E.F."/>
            <person name="Riddle C."/>
            <person name="Sallet E."/>
            <person name="Samain S."/>
            <person name="Samson N."/>
            <person name="Sanders I."/>
            <person name="Saurat O."/>
            <person name="Scarpelli C."/>
            <person name="Schiex T."/>
            <person name="Segurens B."/>
            <person name="Severin A.J."/>
            <person name="Sherrier D.J."/>
            <person name="Shi R."/>
            <person name="Sims S."/>
            <person name="Singer S.R."/>
            <person name="Sinharoy S."/>
            <person name="Sterck L."/>
            <person name="Viollet A."/>
            <person name="Wang B.B."/>
            <person name="Wang K."/>
            <person name="Wang M."/>
            <person name="Wang X."/>
            <person name="Warfsmann J."/>
            <person name="Weissenbach J."/>
            <person name="White D.D."/>
            <person name="White J.D."/>
            <person name="Wiley G.B."/>
            <person name="Wincker P."/>
            <person name="Xing Y."/>
            <person name="Yang L."/>
            <person name="Yao Z."/>
            <person name="Ying F."/>
            <person name="Zhai J."/>
            <person name="Zhou L."/>
            <person name="Zuber A."/>
            <person name="Denarie J."/>
            <person name="Dixon R.A."/>
            <person name="May G.D."/>
            <person name="Schwartz D.C."/>
            <person name="Rogers J."/>
            <person name="Quetier F."/>
            <person name="Town C.D."/>
            <person name="Roe B.A."/>
        </authorList>
    </citation>
    <scope>NUCLEOTIDE SEQUENCE [LARGE SCALE GENOMIC DNA]</scope>
    <source>
        <strain evidence="3">A17</strain>
        <strain evidence="4 5">cv. Jemalong A17</strain>
    </source>
</reference>
<reference evidence="4" key="3">
    <citation type="submission" date="2015-04" db="UniProtKB">
        <authorList>
            <consortium name="EnsemblPlants"/>
        </authorList>
    </citation>
    <scope>IDENTIFICATION</scope>
    <source>
        <strain evidence="4">cv. Jemalong A17</strain>
    </source>
</reference>
<evidence type="ECO:0000256" key="1">
    <source>
        <dbReference type="ARBA" id="ARBA00023027"/>
    </source>
</evidence>
<dbReference type="AlphaFoldDB" id="G7KL49"/>
<reference evidence="3 5" key="2">
    <citation type="journal article" date="2014" name="BMC Genomics">
        <title>An improved genome release (version Mt4.0) for the model legume Medicago truncatula.</title>
        <authorList>
            <person name="Tang H."/>
            <person name="Krishnakumar V."/>
            <person name="Bidwell S."/>
            <person name="Rosen B."/>
            <person name="Chan A."/>
            <person name="Zhou S."/>
            <person name="Gentzbittel L."/>
            <person name="Childs K.L."/>
            <person name="Yandell M."/>
            <person name="Gundlach H."/>
            <person name="Mayer K.F."/>
            <person name="Schwartz D.C."/>
            <person name="Town C.D."/>
        </authorList>
    </citation>
    <scope>GENOME REANNOTATION</scope>
    <source>
        <strain evidence="4 5">cv. Jemalong A17</strain>
    </source>
</reference>
<organism evidence="3 5">
    <name type="scientific">Medicago truncatula</name>
    <name type="common">Barrel medic</name>
    <name type="synonym">Medicago tribuloides</name>
    <dbReference type="NCBI Taxonomy" id="3880"/>
    <lineage>
        <taxon>Eukaryota</taxon>
        <taxon>Viridiplantae</taxon>
        <taxon>Streptophyta</taxon>
        <taxon>Embryophyta</taxon>
        <taxon>Tracheophyta</taxon>
        <taxon>Spermatophyta</taxon>
        <taxon>Magnoliopsida</taxon>
        <taxon>eudicotyledons</taxon>
        <taxon>Gunneridae</taxon>
        <taxon>Pentapetalae</taxon>
        <taxon>rosids</taxon>
        <taxon>fabids</taxon>
        <taxon>Fabales</taxon>
        <taxon>Fabaceae</taxon>
        <taxon>Papilionoideae</taxon>
        <taxon>50 kb inversion clade</taxon>
        <taxon>NPAAA clade</taxon>
        <taxon>Hologalegina</taxon>
        <taxon>IRL clade</taxon>
        <taxon>Trifolieae</taxon>
        <taxon>Medicago</taxon>
    </lineage>
</organism>
<evidence type="ECO:0000313" key="5">
    <source>
        <dbReference type="Proteomes" id="UP000002051"/>
    </source>
</evidence>
<dbReference type="SUPFAM" id="SSF52200">
    <property type="entry name" value="Toll/Interleukin receptor TIR domain"/>
    <property type="match status" value="1"/>
</dbReference>
<protein>
    <submittedName>
        <fullName evidence="3">Disease resistance protein (TIR-NBS-LRR class)</fullName>
    </submittedName>
</protein>
<gene>
    <name evidence="3" type="ordered locus">MTR_6g078780</name>
</gene>
<keyword evidence="1" id="KW-0520">NAD</keyword>
<dbReference type="PaxDb" id="3880-AES76438"/>
<dbReference type="OMA" id="KAIGECE"/>
<accession>G7KL49</accession>
<proteinExistence type="predicted"/>
<name>G7KL49_MEDTR</name>
<sequence>MANQLSSSSYTSMTNDVFLTFLGSDPSNGFIRNLYKALNEKGINTFIDDQEETKSSLRSLINVINHSRFAIIVFSENYADSSFCLEVLSYILDTFRRRYGHPFIIPVFYNIDPSHVRNQSGAYQIAFAKYEDKENKDKVLKWRNALSQVADFSDRWQFNHSLLKIS</sequence>
<dbReference type="InterPro" id="IPR000157">
    <property type="entry name" value="TIR_dom"/>
</dbReference>
<dbReference type="PANTHER" id="PTHR32009">
    <property type="entry name" value="TMV RESISTANCE PROTEIN N-LIKE"/>
    <property type="match status" value="1"/>
</dbReference>
<dbReference type="InterPro" id="IPR035897">
    <property type="entry name" value="Toll_tir_struct_dom_sf"/>
</dbReference>
<dbReference type="EMBL" id="CM001222">
    <property type="protein sequence ID" value="AES76438.1"/>
    <property type="molecule type" value="Genomic_DNA"/>
</dbReference>
<dbReference type="Pfam" id="PF01582">
    <property type="entry name" value="TIR"/>
    <property type="match status" value="1"/>
</dbReference>
<evidence type="ECO:0000313" key="4">
    <source>
        <dbReference type="EnsemblPlants" id="AES76438"/>
    </source>
</evidence>
<dbReference type="HOGENOM" id="CLU_001561_3_3_1"/>
<dbReference type="GO" id="GO:0005634">
    <property type="term" value="C:nucleus"/>
    <property type="evidence" value="ECO:0000318"/>
    <property type="project" value="GO_Central"/>
</dbReference>
<evidence type="ECO:0000259" key="2">
    <source>
        <dbReference type="PROSITE" id="PS50104"/>
    </source>
</evidence>
<dbReference type="PROSITE" id="PS50104">
    <property type="entry name" value="TIR"/>
    <property type="match status" value="1"/>
</dbReference>
<dbReference type="Proteomes" id="UP000002051">
    <property type="component" value="Chromosome 6"/>
</dbReference>
<dbReference type="GO" id="GO:0007165">
    <property type="term" value="P:signal transduction"/>
    <property type="evidence" value="ECO:0000318"/>
    <property type="project" value="GO_Central"/>
</dbReference>
<dbReference type="PANTHER" id="PTHR32009:SF144">
    <property type="entry name" value="RESISTANCE PROTEIN (TIR-NBS-LRR CLASS), PUTATIVE-RELATED"/>
    <property type="match status" value="1"/>
</dbReference>
<keyword evidence="5" id="KW-1185">Reference proteome</keyword>
<dbReference type="Gene3D" id="3.40.50.10140">
    <property type="entry name" value="Toll/interleukin-1 receptor homology (TIR) domain"/>
    <property type="match status" value="1"/>
</dbReference>
<feature type="domain" description="TIR" evidence="2">
    <location>
        <begin position="13"/>
        <end position="149"/>
    </location>
</feature>
<evidence type="ECO:0000313" key="3">
    <source>
        <dbReference type="EMBL" id="AES76438.1"/>
    </source>
</evidence>